<dbReference type="EMBL" id="JBJQND010000008">
    <property type="protein sequence ID" value="KAL3869450.1"/>
    <property type="molecule type" value="Genomic_DNA"/>
</dbReference>
<evidence type="ECO:0000313" key="2">
    <source>
        <dbReference type="EMBL" id="KAL3869450.1"/>
    </source>
</evidence>
<evidence type="ECO:0000313" key="3">
    <source>
        <dbReference type="Proteomes" id="UP001634394"/>
    </source>
</evidence>
<proteinExistence type="predicted"/>
<reference evidence="2 3" key="1">
    <citation type="submission" date="2024-11" db="EMBL/GenBank/DDBJ databases">
        <title>Chromosome-level genome assembly of the freshwater bivalve Anodonta woodiana.</title>
        <authorList>
            <person name="Chen X."/>
        </authorList>
    </citation>
    <scope>NUCLEOTIDE SEQUENCE [LARGE SCALE GENOMIC DNA]</scope>
    <source>
        <strain evidence="2">MN2024</strain>
        <tissue evidence="2">Gills</tissue>
    </source>
</reference>
<evidence type="ECO:0000256" key="1">
    <source>
        <dbReference type="SAM" id="MobiDB-lite"/>
    </source>
</evidence>
<sequence>MLPVIIKPCKIQSKGFKSKSRERKVSVDPRAMLTLEKLSAGQATPPPQRPSSPESRTSGKHKGSVMSVTHGTNWLGGGRDLYWESLQKRPNSSHIPGWKEGLPDNMKRPRSAVAARTLNRQSRTPTPVTPSSLHYDAVVHVSPLMPHLLISVTQNATLSFIIYNSTFIHIYLL</sequence>
<name>A0ABD3W6D2_SINWO</name>
<gene>
    <name evidence="2" type="ORF">ACJMK2_042131</name>
</gene>
<keyword evidence="3" id="KW-1185">Reference proteome</keyword>
<organism evidence="2 3">
    <name type="scientific">Sinanodonta woodiana</name>
    <name type="common">Chinese pond mussel</name>
    <name type="synonym">Anodonta woodiana</name>
    <dbReference type="NCBI Taxonomy" id="1069815"/>
    <lineage>
        <taxon>Eukaryota</taxon>
        <taxon>Metazoa</taxon>
        <taxon>Spiralia</taxon>
        <taxon>Lophotrochozoa</taxon>
        <taxon>Mollusca</taxon>
        <taxon>Bivalvia</taxon>
        <taxon>Autobranchia</taxon>
        <taxon>Heteroconchia</taxon>
        <taxon>Palaeoheterodonta</taxon>
        <taxon>Unionida</taxon>
        <taxon>Unionoidea</taxon>
        <taxon>Unionidae</taxon>
        <taxon>Unioninae</taxon>
        <taxon>Sinanodonta</taxon>
    </lineage>
</organism>
<feature type="region of interest" description="Disordered" evidence="1">
    <location>
        <begin position="14"/>
        <end position="67"/>
    </location>
</feature>
<dbReference type="AlphaFoldDB" id="A0ABD3W6D2"/>
<protein>
    <submittedName>
        <fullName evidence="2">Uncharacterized protein</fullName>
    </submittedName>
</protein>
<dbReference type="Proteomes" id="UP001634394">
    <property type="component" value="Unassembled WGS sequence"/>
</dbReference>
<comment type="caution">
    <text evidence="2">The sequence shown here is derived from an EMBL/GenBank/DDBJ whole genome shotgun (WGS) entry which is preliminary data.</text>
</comment>
<accession>A0ABD3W6D2</accession>